<dbReference type="PANTHER" id="PTHR11439">
    <property type="entry name" value="GAG-POL-RELATED RETROTRANSPOSON"/>
    <property type="match status" value="1"/>
</dbReference>
<accession>A0A3Q7XHX2</accession>
<protein>
    <submittedName>
        <fullName evidence="2">Uncharacterized protein LOC113783987</fullName>
    </submittedName>
</protein>
<name>A0A3Q7XHX2_CICAR</name>
<evidence type="ECO:0000313" key="2">
    <source>
        <dbReference type="RefSeq" id="XP_027185998.1"/>
    </source>
</evidence>
<feature type="non-terminal residue" evidence="2">
    <location>
        <position position="133"/>
    </location>
</feature>
<reference evidence="2" key="1">
    <citation type="submission" date="2025-08" db="UniProtKB">
        <authorList>
            <consortium name="RefSeq"/>
        </authorList>
    </citation>
    <scope>IDENTIFICATION</scope>
    <source>
        <tissue evidence="2">Etiolated seedlings</tissue>
    </source>
</reference>
<dbReference type="PANTHER" id="PTHR11439:SF442">
    <property type="entry name" value="CYSTEINE-RICH RLK (RECEPTOR-LIKE PROTEIN KINASE) 8"/>
    <property type="match status" value="1"/>
</dbReference>
<dbReference type="OrthoDB" id="1431195at2759"/>
<sequence length="133" mass="15122">MATRIHPTRSLEKEDSGEKIDKEKTYRGMIGSLLYLTASKPDIMFSVWVCARFQVDPRKSHLTTVKRILRHLKGTTSLTVFYKKSPKYKLSGCCDSDYAGDSTSDNCTFLGDNLICWSSNRQNTIAMSNNRGW</sequence>
<dbReference type="STRING" id="3827.A0A3Q7XHX2"/>
<evidence type="ECO:0000313" key="1">
    <source>
        <dbReference type="Proteomes" id="UP000087171"/>
    </source>
</evidence>
<dbReference type="Proteomes" id="UP000087171">
    <property type="component" value="Unplaced"/>
</dbReference>
<dbReference type="RefSeq" id="XP_027185998.1">
    <property type="nucleotide sequence ID" value="XM_027330197.1"/>
</dbReference>
<proteinExistence type="predicted"/>
<dbReference type="PaxDb" id="3827-XP_004513572.1"/>
<keyword evidence="1" id="KW-1185">Reference proteome</keyword>
<gene>
    <name evidence="2" type="primary">LOC113783987</name>
</gene>
<dbReference type="AlphaFoldDB" id="A0A3Q7XHX2"/>
<organism evidence="1 2">
    <name type="scientific">Cicer arietinum</name>
    <name type="common">Chickpea</name>
    <name type="synonym">Garbanzo</name>
    <dbReference type="NCBI Taxonomy" id="3827"/>
    <lineage>
        <taxon>Eukaryota</taxon>
        <taxon>Viridiplantae</taxon>
        <taxon>Streptophyta</taxon>
        <taxon>Embryophyta</taxon>
        <taxon>Tracheophyta</taxon>
        <taxon>Spermatophyta</taxon>
        <taxon>Magnoliopsida</taxon>
        <taxon>eudicotyledons</taxon>
        <taxon>Gunneridae</taxon>
        <taxon>Pentapetalae</taxon>
        <taxon>rosids</taxon>
        <taxon>fabids</taxon>
        <taxon>Fabales</taxon>
        <taxon>Fabaceae</taxon>
        <taxon>Papilionoideae</taxon>
        <taxon>50 kb inversion clade</taxon>
        <taxon>NPAAA clade</taxon>
        <taxon>Hologalegina</taxon>
        <taxon>IRL clade</taxon>
        <taxon>Cicereae</taxon>
        <taxon>Cicer</taxon>
    </lineage>
</organism>